<name>A0A839QJ88_9MICC</name>
<protein>
    <submittedName>
        <fullName evidence="1">Uncharacterized protein</fullName>
    </submittedName>
</protein>
<accession>A0A839QJ88</accession>
<organism evidence="1 2">
    <name type="scientific">Paeniglutamicibacter cryotolerans</name>
    <dbReference type="NCBI Taxonomy" id="670079"/>
    <lineage>
        <taxon>Bacteria</taxon>
        <taxon>Bacillati</taxon>
        <taxon>Actinomycetota</taxon>
        <taxon>Actinomycetes</taxon>
        <taxon>Micrococcales</taxon>
        <taxon>Micrococcaceae</taxon>
        <taxon>Paeniglutamicibacter</taxon>
    </lineage>
</organism>
<comment type="caution">
    <text evidence="1">The sequence shown here is derived from an EMBL/GenBank/DDBJ whole genome shotgun (WGS) entry which is preliminary data.</text>
</comment>
<dbReference type="RefSeq" id="WP_183511104.1">
    <property type="nucleotide sequence ID" value="NZ_BAABGK010000042.1"/>
</dbReference>
<proteinExistence type="predicted"/>
<sequence length="58" mass="7035">MSGYRFTDRQLRQWPPAAAAAALWEQARHAEQRVTYWKRRAESAERRMTEHHCQEYSK</sequence>
<dbReference type="EMBL" id="JACHVS010000001">
    <property type="protein sequence ID" value="MBB2995910.1"/>
    <property type="molecule type" value="Genomic_DNA"/>
</dbReference>
<dbReference type="AlphaFoldDB" id="A0A839QJ88"/>
<dbReference type="Proteomes" id="UP000523000">
    <property type="component" value="Unassembled WGS sequence"/>
</dbReference>
<evidence type="ECO:0000313" key="2">
    <source>
        <dbReference type="Proteomes" id="UP000523000"/>
    </source>
</evidence>
<evidence type="ECO:0000313" key="1">
    <source>
        <dbReference type="EMBL" id="MBB2995910.1"/>
    </source>
</evidence>
<gene>
    <name evidence="1" type="ORF">E9229_002101</name>
</gene>
<keyword evidence="2" id="KW-1185">Reference proteome</keyword>
<reference evidence="1 2" key="1">
    <citation type="submission" date="2020-08" db="EMBL/GenBank/DDBJ databases">
        <title>Sequencing the genomes of 1000 actinobacteria strains.</title>
        <authorList>
            <person name="Klenk H.-P."/>
        </authorList>
    </citation>
    <scope>NUCLEOTIDE SEQUENCE [LARGE SCALE GENOMIC DNA]</scope>
    <source>
        <strain evidence="1 2">DSM 22826</strain>
    </source>
</reference>